<dbReference type="Proteomes" id="UP000321393">
    <property type="component" value="Unassembled WGS sequence"/>
</dbReference>
<comment type="caution">
    <text evidence="1">The sequence shown here is derived from an EMBL/GenBank/DDBJ whole genome shotgun (WGS) entry which is preliminary data.</text>
</comment>
<proteinExistence type="predicted"/>
<dbReference type="AlphaFoldDB" id="A0A5A7SQ00"/>
<accession>A0A5A7SQ00</accession>
<evidence type="ECO:0000313" key="1">
    <source>
        <dbReference type="EMBL" id="KAA0032463.1"/>
    </source>
</evidence>
<dbReference type="EMBL" id="SSTE01021600">
    <property type="protein sequence ID" value="KAA0032463.1"/>
    <property type="molecule type" value="Genomic_DNA"/>
</dbReference>
<gene>
    <name evidence="1" type="ORF">E6C27_scaffold4060G00030</name>
</gene>
<organism evidence="1 2">
    <name type="scientific">Cucumis melo var. makuwa</name>
    <name type="common">Oriental melon</name>
    <dbReference type="NCBI Taxonomy" id="1194695"/>
    <lineage>
        <taxon>Eukaryota</taxon>
        <taxon>Viridiplantae</taxon>
        <taxon>Streptophyta</taxon>
        <taxon>Embryophyta</taxon>
        <taxon>Tracheophyta</taxon>
        <taxon>Spermatophyta</taxon>
        <taxon>Magnoliopsida</taxon>
        <taxon>eudicotyledons</taxon>
        <taxon>Gunneridae</taxon>
        <taxon>Pentapetalae</taxon>
        <taxon>rosids</taxon>
        <taxon>fabids</taxon>
        <taxon>Cucurbitales</taxon>
        <taxon>Cucurbitaceae</taxon>
        <taxon>Benincaseae</taxon>
        <taxon>Cucumis</taxon>
    </lineage>
</organism>
<sequence>MHATRFVLGSVKTLFIFFLNKKPLTSKPPNPSKSICHSHPSSLDDRCANLPISVQTSRNPSPLILCRQSFPVIELSRASTITSSNPSAVVGAPPSHVRDCRTPEHRELVFVSQAPLTVGSRCEPSPSANRAREAEPCTRLCEGSFLGTLQETGVLSTLKYVGENAKYVGKGYPDVQNGIGKNVRTYVGIDGVGIDALLTTSGKPLFPTFFMSTCFSASGMLHFLVEARPSCVSFGFTEDQICSHGITDCTCLETCQFRGRGRGKGKDKLATDKK</sequence>
<name>A0A5A7SQ00_CUCMM</name>
<protein>
    <submittedName>
        <fullName evidence="1">Uncharacterized protein</fullName>
    </submittedName>
</protein>
<evidence type="ECO:0000313" key="2">
    <source>
        <dbReference type="Proteomes" id="UP000321393"/>
    </source>
</evidence>
<reference evidence="1 2" key="1">
    <citation type="submission" date="2019-08" db="EMBL/GenBank/DDBJ databases">
        <title>Draft genome sequences of two oriental melons (Cucumis melo L. var makuwa).</title>
        <authorList>
            <person name="Kwon S.-Y."/>
        </authorList>
    </citation>
    <scope>NUCLEOTIDE SEQUENCE [LARGE SCALE GENOMIC DNA]</scope>
    <source>
        <strain evidence="2">cv. SW 3</strain>
        <tissue evidence="1">Leaf</tissue>
    </source>
</reference>